<dbReference type="AlphaFoldDB" id="A0A7Z1A4K4"/>
<reference evidence="1 2" key="1">
    <citation type="journal article" date="2016" name="Genome Biol. Evol.">
        <title>Comparative Genomic Analyses of the Moraxella catarrhalis Serosensitive and Seroresistant Lineages Demonstrate Their Independent Evolution.</title>
        <authorList>
            <person name="Earl J.P."/>
            <person name="de Vries S.P."/>
            <person name="Ahmed A."/>
            <person name="Powell E."/>
            <person name="Schultz M.P."/>
            <person name="Hermans P.W."/>
            <person name="Hill D.J."/>
            <person name="Zhou Z."/>
            <person name="Constantinidou C.I."/>
            <person name="Hu F.Z."/>
            <person name="Bootsma H.J."/>
            <person name="Ehrlich G.D."/>
        </authorList>
    </citation>
    <scope>NUCLEOTIDE SEQUENCE [LARGE SCALE GENOMIC DNA]</scope>
    <source>
        <strain evidence="1 2">Z7574</strain>
    </source>
</reference>
<dbReference type="Proteomes" id="UP000078446">
    <property type="component" value="Unassembled WGS sequence"/>
</dbReference>
<organism evidence="1 2">
    <name type="scientific">Moraxella catarrhalis</name>
    <name type="common">Branhamella catarrhalis</name>
    <dbReference type="NCBI Taxonomy" id="480"/>
    <lineage>
        <taxon>Bacteria</taxon>
        <taxon>Pseudomonadati</taxon>
        <taxon>Pseudomonadota</taxon>
        <taxon>Gammaproteobacteria</taxon>
        <taxon>Moraxellales</taxon>
        <taxon>Moraxellaceae</taxon>
        <taxon>Moraxella</taxon>
    </lineage>
</organism>
<name>A0A7Z1A4K4_MORCA</name>
<gene>
    <name evidence="1" type="ORF">AO382_0199</name>
</gene>
<comment type="caution">
    <text evidence="1">The sequence shown here is derived from an EMBL/GenBank/DDBJ whole genome shotgun (WGS) entry which is preliminary data.</text>
</comment>
<proteinExistence type="predicted"/>
<evidence type="ECO:0000313" key="2">
    <source>
        <dbReference type="Proteomes" id="UP000078446"/>
    </source>
</evidence>
<accession>A0A7Z1A4K4</accession>
<sequence length="142" mass="16776">MNQYDDNRTLAKAHVRMHSWVEQLISFKLDKQSISSASVDNAIRYLLDPINNFTILSENHRKQICKALLQKPYDPTKFNEYLVDYFNAIDIPVKHPYNKNLVISLLCYQIKDEWQNASAKNDTCFEVENLEKILKYKHQIIL</sequence>
<evidence type="ECO:0000313" key="1">
    <source>
        <dbReference type="EMBL" id="OAV01833.1"/>
    </source>
</evidence>
<dbReference type="RefSeq" id="WP_064617371.1">
    <property type="nucleotide sequence ID" value="NZ_LXHE01000002.1"/>
</dbReference>
<protein>
    <submittedName>
        <fullName evidence="1">Uncharacterized protein</fullName>
    </submittedName>
</protein>
<dbReference type="EMBL" id="LXHE01000002">
    <property type="protein sequence ID" value="OAV01833.1"/>
    <property type="molecule type" value="Genomic_DNA"/>
</dbReference>